<dbReference type="HOGENOM" id="CLU_004471_4_7_1"/>
<name>N4V6P1_COLOR</name>
<comment type="caution">
    <text evidence="3">The sequence shown here is derived from an EMBL/GenBank/DDBJ whole genome shotgun (WGS) entry which is preliminary data.</text>
</comment>
<dbReference type="InterPro" id="IPR003959">
    <property type="entry name" value="ATPase_AAA_core"/>
</dbReference>
<evidence type="ECO:0000313" key="4">
    <source>
        <dbReference type="Proteomes" id="UP000014480"/>
    </source>
</evidence>
<feature type="domain" description="AAA+ ATPase" evidence="2">
    <location>
        <begin position="700"/>
        <end position="827"/>
    </location>
</feature>
<feature type="region of interest" description="Disordered" evidence="1">
    <location>
        <begin position="89"/>
        <end position="151"/>
    </location>
</feature>
<feature type="compositionally biased region" description="Polar residues" evidence="1">
    <location>
        <begin position="129"/>
        <end position="143"/>
    </location>
</feature>
<feature type="region of interest" description="Disordered" evidence="1">
    <location>
        <begin position="1"/>
        <end position="70"/>
    </location>
</feature>
<feature type="region of interest" description="Disordered" evidence="1">
    <location>
        <begin position="265"/>
        <end position="289"/>
    </location>
</feature>
<dbReference type="EMBL" id="AMCV02000001">
    <property type="protein sequence ID" value="TDZ26510.1"/>
    <property type="molecule type" value="Genomic_DNA"/>
</dbReference>
<evidence type="ECO:0000259" key="2">
    <source>
        <dbReference type="SMART" id="SM00382"/>
    </source>
</evidence>
<reference evidence="4" key="1">
    <citation type="journal article" date="2013" name="New Phytol.">
        <title>Comparative genomic and transcriptomic analyses reveal the hemibiotrophic stage shift of Colletotrichum fungi.</title>
        <authorList>
            <person name="Gan P."/>
            <person name="Ikeda K."/>
            <person name="Irieda H."/>
            <person name="Narusaka M."/>
            <person name="O'Connell R.J."/>
            <person name="Narusaka Y."/>
            <person name="Takano Y."/>
            <person name="Kubo Y."/>
            <person name="Shirasu K."/>
        </authorList>
    </citation>
    <scope>NUCLEOTIDE SEQUENCE [LARGE SCALE GENOMIC DNA]</scope>
    <source>
        <strain evidence="4">104-T / ATCC 96160 / CBS 514.97 / LARS 414 / MAFF 240422</strain>
    </source>
</reference>
<reference evidence="4" key="2">
    <citation type="journal article" date="2019" name="Mol. Plant Microbe Interact.">
        <title>Genome sequence resources for four phytopathogenic fungi from the Colletotrichum orbiculare species complex.</title>
        <authorList>
            <person name="Gan P."/>
            <person name="Tsushima A."/>
            <person name="Narusaka M."/>
            <person name="Narusaka Y."/>
            <person name="Takano Y."/>
            <person name="Kubo Y."/>
            <person name="Shirasu K."/>
        </authorList>
    </citation>
    <scope>GENOME REANNOTATION</scope>
    <source>
        <strain evidence="4">104-T / ATCC 96160 / CBS 514.97 / LARS 414 / MAFF 240422</strain>
    </source>
</reference>
<dbReference type="PANTHER" id="PTHR46411">
    <property type="entry name" value="FAMILY ATPASE, PUTATIVE-RELATED"/>
    <property type="match status" value="1"/>
</dbReference>
<dbReference type="STRING" id="1213857.N4V6P1"/>
<dbReference type="SMART" id="SM00382">
    <property type="entry name" value="AAA"/>
    <property type="match status" value="1"/>
</dbReference>
<evidence type="ECO:0000256" key="1">
    <source>
        <dbReference type="SAM" id="MobiDB-lite"/>
    </source>
</evidence>
<feature type="compositionally biased region" description="Acidic residues" evidence="1">
    <location>
        <begin position="15"/>
        <end position="36"/>
    </location>
</feature>
<dbReference type="AlphaFoldDB" id="N4V6P1"/>
<dbReference type="PANTHER" id="PTHR46411:SF2">
    <property type="entry name" value="AAA+ ATPASE DOMAIN-CONTAINING PROTEIN"/>
    <property type="match status" value="1"/>
</dbReference>
<feature type="compositionally biased region" description="Acidic residues" evidence="1">
    <location>
        <begin position="268"/>
        <end position="284"/>
    </location>
</feature>
<sequence length="927" mass="105564">MASHDNEADAREAPEEQDVAPEAEENAYESESDDDSDSSRSASSGGSNESGGLYISSTISRNGIISKKSERRDLLSNLNVRFDTAALELHSSEKDDANSAPLGRPSQPSQMHRITPQRPPSYDQPPSLVPSQSSGLPEQTMYPTSKVMKNSKWRKRLQKKRGVVSSVRLQKEPNHCENSHCVDTVEASKPIAEVLNHQSKPSDGSFHTTEQLPTGRVGLAESLGAIADDYLGIDILDDSKEISRYLSHLLDTIGLLESQVRLQNLESDGSDESDDSDDNDDDEVSSCTPSFGTLHEISCTVDRHFHDKALSVDPPVTKKASSAGHQIDARNKVPSLGLYMKRHPEHCFIVIKEHECTPMVFYDGSKISRISARSERLVVVSPLLQRALKEVASYRFHADRELLAPYNFLFHHLSRIDALMDDKTYGPVLQPLRAFLDAAYGEEFAEANTMFSDGFVNLRHLEKLFRPNQMVVQKRADTNEARIITRHQLTPSADRLSFMGWTFVYNGTDLKRNDWFGWMKPMGEGKMKISDLPIHPIEHAREEELEKLKTRGQKFWDMREQIYTCYTGWDCRHDYQYVAARFMVDVSTYQLMHPSGRSEATYSSVHDEDPKHDKWPSKINKRERLPQGAEVLMPSTIYGFNLEKKKWVELEVENFHPIAWNKKAFERLVLDQQTKEMIRALIDVQATATKMDDIITGKGNGLIVLLHGSPGTGKTLTAETVAEIAEKPLYRVTCGDIGTEAQDVERYLTSVMYLGKVWDCVLLLDEADVFLEERTMADLQRNSLVSVFLRVLEYYEGILILTSNRVGTFDEAFKSRIQVAIHYDDLTKKSRKAIWQNFFDMMDESPHEDANIKELEREIDQLATEDMNGRQIRNALLTARQLAKHRKEQLDWSHLNQVMKTSATFNKYLKKVRGHSDEQWAREERLR</sequence>
<dbReference type="InterPro" id="IPR054289">
    <property type="entry name" value="DUF7025"/>
</dbReference>
<feature type="compositionally biased region" description="Low complexity" evidence="1">
    <location>
        <begin position="39"/>
        <end position="52"/>
    </location>
</feature>
<dbReference type="InterPro" id="IPR003593">
    <property type="entry name" value="AAA+_ATPase"/>
</dbReference>
<dbReference type="GO" id="GO:0016887">
    <property type="term" value="F:ATP hydrolysis activity"/>
    <property type="evidence" value="ECO:0007669"/>
    <property type="project" value="InterPro"/>
</dbReference>
<accession>N4V6P1</accession>
<dbReference type="SUPFAM" id="SSF52540">
    <property type="entry name" value="P-loop containing nucleoside triphosphate hydrolases"/>
    <property type="match status" value="1"/>
</dbReference>
<feature type="compositionally biased region" description="Basic and acidic residues" evidence="1">
    <location>
        <begin position="1"/>
        <end position="14"/>
    </location>
</feature>
<proteinExistence type="predicted"/>
<dbReference type="Gene3D" id="3.40.50.300">
    <property type="entry name" value="P-loop containing nucleotide triphosphate hydrolases"/>
    <property type="match status" value="1"/>
</dbReference>
<dbReference type="GO" id="GO:0005524">
    <property type="term" value="F:ATP binding"/>
    <property type="evidence" value="ECO:0007669"/>
    <property type="project" value="InterPro"/>
</dbReference>
<dbReference type="eggNOG" id="KOG0742">
    <property type="taxonomic scope" value="Eukaryota"/>
</dbReference>
<gene>
    <name evidence="3" type="primary">ATAD3B-1</name>
    <name evidence="3" type="ORF">Cob_v001432</name>
</gene>
<evidence type="ECO:0000313" key="3">
    <source>
        <dbReference type="EMBL" id="TDZ26510.1"/>
    </source>
</evidence>
<dbReference type="Proteomes" id="UP000014480">
    <property type="component" value="Unassembled WGS sequence"/>
</dbReference>
<dbReference type="Pfam" id="PF22942">
    <property type="entry name" value="DUF7025"/>
    <property type="match status" value="1"/>
</dbReference>
<dbReference type="InterPro" id="IPR027417">
    <property type="entry name" value="P-loop_NTPase"/>
</dbReference>
<protein>
    <submittedName>
        <fullName evidence="3">ATPase family AAA domain-containing protein 3B</fullName>
    </submittedName>
</protein>
<organism evidence="3 4">
    <name type="scientific">Colletotrichum orbiculare (strain 104-T / ATCC 96160 / CBS 514.97 / LARS 414 / MAFF 240422)</name>
    <name type="common">Cucumber anthracnose fungus</name>
    <name type="synonym">Colletotrichum lagenarium</name>
    <dbReference type="NCBI Taxonomy" id="1213857"/>
    <lineage>
        <taxon>Eukaryota</taxon>
        <taxon>Fungi</taxon>
        <taxon>Dikarya</taxon>
        <taxon>Ascomycota</taxon>
        <taxon>Pezizomycotina</taxon>
        <taxon>Sordariomycetes</taxon>
        <taxon>Hypocreomycetidae</taxon>
        <taxon>Glomerellales</taxon>
        <taxon>Glomerellaceae</taxon>
        <taxon>Colletotrichum</taxon>
        <taxon>Colletotrichum orbiculare species complex</taxon>
    </lineage>
</organism>
<dbReference type="Pfam" id="PF00004">
    <property type="entry name" value="AAA"/>
    <property type="match status" value="1"/>
</dbReference>
<dbReference type="OrthoDB" id="10042665at2759"/>
<dbReference type="InterPro" id="IPR056599">
    <property type="entry name" value="AAA_lid_fung"/>
</dbReference>
<keyword evidence="4" id="KW-1185">Reference proteome</keyword>
<dbReference type="Pfam" id="PF23232">
    <property type="entry name" value="AAA_lid_13"/>
    <property type="match status" value="1"/>
</dbReference>